<evidence type="ECO:0000313" key="4">
    <source>
        <dbReference type="Proteomes" id="UP000439903"/>
    </source>
</evidence>
<feature type="region of interest" description="Disordered" evidence="1">
    <location>
        <begin position="193"/>
        <end position="411"/>
    </location>
</feature>
<feature type="region of interest" description="Disordered" evidence="1">
    <location>
        <begin position="598"/>
        <end position="625"/>
    </location>
</feature>
<feature type="region of interest" description="Disordered" evidence="1">
    <location>
        <begin position="473"/>
        <end position="500"/>
    </location>
</feature>
<feature type="compositionally biased region" description="Polar residues" evidence="1">
    <location>
        <begin position="273"/>
        <end position="293"/>
    </location>
</feature>
<keyword evidence="3" id="KW-0251">Elongation factor</keyword>
<evidence type="ECO:0000259" key="2">
    <source>
        <dbReference type="Pfam" id="PF23553"/>
    </source>
</evidence>
<dbReference type="AlphaFoldDB" id="A0A8H3XGL1"/>
<dbReference type="Pfam" id="PF23553">
    <property type="entry name" value="NELF-A_N"/>
    <property type="match status" value="1"/>
</dbReference>
<feature type="compositionally biased region" description="Low complexity" evidence="1">
    <location>
        <begin position="484"/>
        <end position="493"/>
    </location>
</feature>
<dbReference type="InterPro" id="IPR056557">
    <property type="entry name" value="NELF-A_N"/>
</dbReference>
<keyword evidence="3" id="KW-0648">Protein biosynthesis</keyword>
<dbReference type="GO" id="GO:0003746">
    <property type="term" value="F:translation elongation factor activity"/>
    <property type="evidence" value="ECO:0007669"/>
    <property type="project" value="UniProtKB-KW"/>
</dbReference>
<reference evidence="3 4" key="1">
    <citation type="journal article" date="2019" name="Environ. Microbiol.">
        <title>At the nexus of three kingdoms: the genome of the mycorrhizal fungus Gigaspora margarita provides insights into plant, endobacterial and fungal interactions.</title>
        <authorList>
            <person name="Venice F."/>
            <person name="Ghignone S."/>
            <person name="Salvioli di Fossalunga A."/>
            <person name="Amselem J."/>
            <person name="Novero M."/>
            <person name="Xianan X."/>
            <person name="Sedzielewska Toro K."/>
            <person name="Morin E."/>
            <person name="Lipzen A."/>
            <person name="Grigoriev I.V."/>
            <person name="Henrissat B."/>
            <person name="Martin F.M."/>
            <person name="Bonfante P."/>
        </authorList>
    </citation>
    <scope>NUCLEOTIDE SEQUENCE [LARGE SCALE GENOMIC DNA]</scope>
    <source>
        <strain evidence="3 4">BEG34</strain>
    </source>
</reference>
<dbReference type="OrthoDB" id="2135488at2759"/>
<feature type="compositionally biased region" description="Low complexity" evidence="1">
    <location>
        <begin position="384"/>
        <end position="398"/>
    </location>
</feature>
<feature type="domain" description="NELF-A N-terminal" evidence="2">
    <location>
        <begin position="26"/>
        <end position="130"/>
    </location>
</feature>
<evidence type="ECO:0000256" key="1">
    <source>
        <dbReference type="SAM" id="MobiDB-lite"/>
    </source>
</evidence>
<feature type="compositionally biased region" description="Basic and acidic residues" evidence="1">
    <location>
        <begin position="312"/>
        <end position="374"/>
    </location>
</feature>
<name>A0A8H3XGL1_GIGMA</name>
<proteinExistence type="predicted"/>
<organism evidence="3 4">
    <name type="scientific">Gigaspora margarita</name>
    <dbReference type="NCBI Taxonomy" id="4874"/>
    <lineage>
        <taxon>Eukaryota</taxon>
        <taxon>Fungi</taxon>
        <taxon>Fungi incertae sedis</taxon>
        <taxon>Mucoromycota</taxon>
        <taxon>Glomeromycotina</taxon>
        <taxon>Glomeromycetes</taxon>
        <taxon>Diversisporales</taxon>
        <taxon>Gigasporaceae</taxon>
        <taxon>Gigaspora</taxon>
    </lineage>
</organism>
<comment type="caution">
    <text evidence="3">The sequence shown here is derived from an EMBL/GenBank/DDBJ whole genome shotgun (WGS) entry which is preliminary data.</text>
</comment>
<gene>
    <name evidence="3" type="ORF">F8M41_001024</name>
</gene>
<accession>A0A8H3XGL1</accession>
<protein>
    <submittedName>
        <fullName evidence="3">Negative elongation factor a-like</fullName>
    </submittedName>
</protein>
<dbReference type="Proteomes" id="UP000439903">
    <property type="component" value="Unassembled WGS sequence"/>
</dbReference>
<feature type="compositionally biased region" description="Polar residues" evidence="1">
    <location>
        <begin position="606"/>
        <end position="625"/>
    </location>
</feature>
<dbReference type="EMBL" id="WTPW01001081">
    <property type="protein sequence ID" value="KAF0458375.1"/>
    <property type="molecule type" value="Genomic_DNA"/>
</dbReference>
<keyword evidence="4" id="KW-1185">Reference proteome</keyword>
<feature type="compositionally biased region" description="Polar residues" evidence="1">
    <location>
        <begin position="212"/>
        <end position="235"/>
    </location>
</feature>
<evidence type="ECO:0000313" key="3">
    <source>
        <dbReference type="EMBL" id="KAF0458375.1"/>
    </source>
</evidence>
<sequence>MALDRGTPEGVEAWLIEMSAKPWSFPTAVGPELSQEILQHICNRWDTYTPNIKLGVLFAILSIRKLLVSQMKDELSAIIEKGIREEEDEWVVLISKMLREYPSTAALDLNIERHIPIAAQKGLQNLMNKIRLNGIKFHPVEYAFIDRDICDSFSTLSLNSSVTSSHFVLRDSNANSANQIRSMILNNMSVPPSPSLTSPVNVSGFNFPPVGQPQNQALHGPPSRSNSISSGQSLFIPSKRRPSYLTQPNFKGKNPPKPGPINTTRAGSLPGAGSSSQGLESPTEQKVTITQGKKYQKPSRIQMIDISTGSKIIKDQEESKRQTQLEEQQSKEARRLEREKKQEERRREEEEKRLQKEQEKAERAEKQRLKEEAKRRKSEKKTTTKTATAAETETTDASVNNYSLTRKKKRLNSDEVIEEETISDGEMSHKNPQTIVASPTSLSPPANQFNDQNIDSSTTNDNIVPEISTVAEPLGQPVTSDVTPSEQPSQQFEEQPRRNMTQTERSLFERNCVAVLTEANKVNDNADLRQIIINFLGGVHAETKQLKAASVGIHNSDDNVRQIILHEETARNHDGKATTETLIFEINLTNGQWRKLKRKKVKGLRNQTNDGSNSRMNGRQQNGET</sequence>